<comment type="caution">
    <text evidence="1">The sequence shown here is derived from an EMBL/GenBank/DDBJ whole genome shotgun (WGS) entry which is preliminary data.</text>
</comment>
<accession>A0A0F8ZFV1</accession>
<dbReference type="Gene3D" id="1.20.5.2050">
    <property type="match status" value="1"/>
</dbReference>
<name>A0A0F8ZFV1_9ZZZZ</name>
<sequence length="363" mass="41775">CTPLFEEYRTNREKLAYICKYGHETITTFTRFLTGEHCWECGNKKKSFSYEQVAEYFLAQDCVLLSDSYNNCLETLHYTCVCGREATTNFNRFKNGSRCPGCLSDKRNKETEENIKNSMAEYNCILCSEYKPGKPFSVECKECGEETQLTKQRLKTWPGCATCIADNTSAEIISQEVVDRYPQPVPYIEELGEWTKAVGGNWYRRITDSTDSVYLEVKLPKDYIMKCDVQDLKFLNKYRLNVTVPKNKNTAYALARKELFHHLVKPQHAEIDHISRDGLDNRRANLRDGVGVNPKNKNIQVNNKSGTRGVYREGGATPRWCVQISANGKKVKKTFSIAKYGDERAKELATQQRSVWEQEHGYC</sequence>
<reference evidence="1" key="1">
    <citation type="journal article" date="2015" name="Nature">
        <title>Complex archaea that bridge the gap between prokaryotes and eukaryotes.</title>
        <authorList>
            <person name="Spang A."/>
            <person name="Saw J.H."/>
            <person name="Jorgensen S.L."/>
            <person name="Zaremba-Niedzwiedzka K."/>
            <person name="Martijn J."/>
            <person name="Lind A.E."/>
            <person name="van Eijk R."/>
            <person name="Schleper C."/>
            <person name="Guy L."/>
            <person name="Ettema T.J."/>
        </authorList>
    </citation>
    <scope>NUCLEOTIDE SEQUENCE</scope>
</reference>
<feature type="non-terminal residue" evidence="1">
    <location>
        <position position="1"/>
    </location>
</feature>
<dbReference type="AlphaFoldDB" id="A0A0F8ZFV1"/>
<proteinExistence type="predicted"/>
<protein>
    <submittedName>
        <fullName evidence="1">Uncharacterized protein</fullName>
    </submittedName>
</protein>
<dbReference type="EMBL" id="LAZR01048126">
    <property type="protein sequence ID" value="KKK92643.1"/>
    <property type="molecule type" value="Genomic_DNA"/>
</dbReference>
<evidence type="ECO:0000313" key="1">
    <source>
        <dbReference type="EMBL" id="KKK92643.1"/>
    </source>
</evidence>
<gene>
    <name evidence="1" type="ORF">LCGC14_2700880</name>
</gene>
<organism evidence="1">
    <name type="scientific">marine sediment metagenome</name>
    <dbReference type="NCBI Taxonomy" id="412755"/>
    <lineage>
        <taxon>unclassified sequences</taxon>
        <taxon>metagenomes</taxon>
        <taxon>ecological metagenomes</taxon>
    </lineage>
</organism>